<evidence type="ECO:0000256" key="1">
    <source>
        <dbReference type="SAM" id="MobiDB-lite"/>
    </source>
</evidence>
<name>A0A9Q3KYH9_9BASI</name>
<protein>
    <submittedName>
        <fullName evidence="2">Uncharacterized protein</fullName>
    </submittedName>
</protein>
<dbReference type="AlphaFoldDB" id="A0A9Q3KYH9"/>
<dbReference type="Proteomes" id="UP000765509">
    <property type="component" value="Unassembled WGS sequence"/>
</dbReference>
<evidence type="ECO:0000313" key="2">
    <source>
        <dbReference type="EMBL" id="MBW0589913.1"/>
    </source>
</evidence>
<organism evidence="2 3">
    <name type="scientific">Austropuccinia psidii MF-1</name>
    <dbReference type="NCBI Taxonomy" id="1389203"/>
    <lineage>
        <taxon>Eukaryota</taxon>
        <taxon>Fungi</taxon>
        <taxon>Dikarya</taxon>
        <taxon>Basidiomycota</taxon>
        <taxon>Pucciniomycotina</taxon>
        <taxon>Pucciniomycetes</taxon>
        <taxon>Pucciniales</taxon>
        <taxon>Sphaerophragmiaceae</taxon>
        <taxon>Austropuccinia</taxon>
    </lineage>
</organism>
<dbReference type="EMBL" id="AVOT02136171">
    <property type="protein sequence ID" value="MBW0589913.1"/>
    <property type="molecule type" value="Genomic_DNA"/>
</dbReference>
<sequence length="124" mass="13956">MPSTRWGASYKPSSSSQRGYRHDYGRRQSIKERKGSENESQTEQLCHSTADNAVLPSKRADTATRSLSGHIQSQPKGLQEFIAAQRVPDPFRSVEKLHELLPDCDKISGPSQNLQVTQWMESID</sequence>
<feature type="compositionally biased region" description="Basic and acidic residues" evidence="1">
    <location>
        <begin position="20"/>
        <end position="37"/>
    </location>
</feature>
<gene>
    <name evidence="2" type="ORF">O181_129628</name>
</gene>
<proteinExistence type="predicted"/>
<accession>A0A9Q3KYH9</accession>
<evidence type="ECO:0000313" key="3">
    <source>
        <dbReference type="Proteomes" id="UP000765509"/>
    </source>
</evidence>
<reference evidence="2" key="1">
    <citation type="submission" date="2021-03" db="EMBL/GenBank/DDBJ databases">
        <title>Draft genome sequence of rust myrtle Austropuccinia psidii MF-1, a brazilian biotype.</title>
        <authorList>
            <person name="Quecine M.C."/>
            <person name="Pachon D.M.R."/>
            <person name="Bonatelli M.L."/>
            <person name="Correr F.H."/>
            <person name="Franceschini L.M."/>
            <person name="Leite T.F."/>
            <person name="Margarido G.R.A."/>
            <person name="Almeida C.A."/>
            <person name="Ferrarezi J.A."/>
            <person name="Labate C.A."/>
        </authorList>
    </citation>
    <scope>NUCLEOTIDE SEQUENCE</scope>
    <source>
        <strain evidence="2">MF-1</strain>
    </source>
</reference>
<feature type="region of interest" description="Disordered" evidence="1">
    <location>
        <begin position="1"/>
        <end position="45"/>
    </location>
</feature>
<keyword evidence="3" id="KW-1185">Reference proteome</keyword>
<comment type="caution">
    <text evidence="2">The sequence shown here is derived from an EMBL/GenBank/DDBJ whole genome shotgun (WGS) entry which is preliminary data.</text>
</comment>